<keyword evidence="1" id="KW-0472">Membrane</keyword>
<proteinExistence type="predicted"/>
<name>A0AAQ3MJN8_VIGMU</name>
<protein>
    <submittedName>
        <fullName evidence="2">Uncharacterized protein</fullName>
    </submittedName>
</protein>
<dbReference type="EMBL" id="CP144690">
    <property type="protein sequence ID" value="WVY92150.1"/>
    <property type="molecule type" value="Genomic_DNA"/>
</dbReference>
<feature type="transmembrane region" description="Helical" evidence="1">
    <location>
        <begin position="129"/>
        <end position="146"/>
    </location>
</feature>
<keyword evidence="1" id="KW-1133">Transmembrane helix</keyword>
<evidence type="ECO:0000256" key="1">
    <source>
        <dbReference type="SAM" id="Phobius"/>
    </source>
</evidence>
<organism evidence="2 3">
    <name type="scientific">Vigna mungo</name>
    <name type="common">Black gram</name>
    <name type="synonym">Phaseolus mungo</name>
    <dbReference type="NCBI Taxonomy" id="3915"/>
    <lineage>
        <taxon>Eukaryota</taxon>
        <taxon>Viridiplantae</taxon>
        <taxon>Streptophyta</taxon>
        <taxon>Embryophyta</taxon>
        <taxon>Tracheophyta</taxon>
        <taxon>Spermatophyta</taxon>
        <taxon>Magnoliopsida</taxon>
        <taxon>eudicotyledons</taxon>
        <taxon>Gunneridae</taxon>
        <taxon>Pentapetalae</taxon>
        <taxon>rosids</taxon>
        <taxon>fabids</taxon>
        <taxon>Fabales</taxon>
        <taxon>Fabaceae</taxon>
        <taxon>Papilionoideae</taxon>
        <taxon>50 kb inversion clade</taxon>
        <taxon>NPAAA clade</taxon>
        <taxon>indigoferoid/millettioid clade</taxon>
        <taxon>Phaseoleae</taxon>
        <taxon>Vigna</taxon>
    </lineage>
</organism>
<sequence>MVQTGGNETQHYVGVSSSWKGVELKLIKGGGSSSKGGSSSAKSSLLFVDLQKERNPYLPLWTEICDENCEHYEELRQSFLGMLQNGGCNFFKWCTDVGSEDNGRYVKSEGKKETLVISEELEMYEGVDLVGFFLCVIMMILVSMLVRMG</sequence>
<keyword evidence="1" id="KW-0812">Transmembrane</keyword>
<reference evidence="2 3" key="1">
    <citation type="journal article" date="2023" name="Life. Sci Alliance">
        <title>Evolutionary insights into 3D genome organization and epigenetic landscape of Vigna mungo.</title>
        <authorList>
            <person name="Junaid A."/>
            <person name="Singh B."/>
            <person name="Bhatia S."/>
        </authorList>
    </citation>
    <scope>NUCLEOTIDE SEQUENCE [LARGE SCALE GENOMIC DNA]</scope>
    <source>
        <strain evidence="2">Urdbean</strain>
    </source>
</reference>
<evidence type="ECO:0000313" key="2">
    <source>
        <dbReference type="EMBL" id="WVY92150.1"/>
    </source>
</evidence>
<accession>A0AAQ3MJN8</accession>
<dbReference type="AlphaFoldDB" id="A0AAQ3MJN8"/>
<keyword evidence="3" id="KW-1185">Reference proteome</keyword>
<evidence type="ECO:0000313" key="3">
    <source>
        <dbReference type="Proteomes" id="UP001374535"/>
    </source>
</evidence>
<dbReference type="Proteomes" id="UP001374535">
    <property type="component" value="Chromosome 11"/>
</dbReference>
<gene>
    <name evidence="2" type="ORF">V8G54_037664</name>
</gene>